<dbReference type="Gene3D" id="3.30.160.40">
    <property type="entry name" value="Porphobilinogen deaminase, C-terminal domain"/>
    <property type="match status" value="1"/>
</dbReference>
<evidence type="ECO:0000259" key="9">
    <source>
        <dbReference type="Pfam" id="PF01379"/>
    </source>
</evidence>
<keyword evidence="6 8" id="KW-0627">Porphyrin biosynthesis</keyword>
<reference evidence="11 12" key="1">
    <citation type="submission" date="2014-04" db="EMBL/GenBank/DDBJ databases">
        <title>Genome assembly of Hyalangium minutum DSM 14724.</title>
        <authorList>
            <person name="Sharma G."/>
            <person name="Subramanian S."/>
        </authorList>
    </citation>
    <scope>NUCLEOTIDE SEQUENCE [LARGE SCALE GENOMIC DNA]</scope>
    <source>
        <strain evidence="11 12">DSM 14724</strain>
    </source>
</reference>
<feature type="modified residue" description="S-(dipyrrolylmethanemethyl)cysteine" evidence="8">
    <location>
        <position position="241"/>
    </location>
</feature>
<dbReference type="STRING" id="394096.DB31_1658"/>
<dbReference type="UniPathway" id="UPA00251">
    <property type="reaction ID" value="UER00319"/>
</dbReference>
<feature type="domain" description="Porphobilinogen deaminase C-terminal" evidence="10">
    <location>
        <begin position="226"/>
        <end position="294"/>
    </location>
</feature>
<keyword evidence="12" id="KW-1185">Reference proteome</keyword>
<evidence type="ECO:0000313" key="11">
    <source>
        <dbReference type="EMBL" id="KFE64640.1"/>
    </source>
</evidence>
<dbReference type="HAMAP" id="MF_00260">
    <property type="entry name" value="Porphobil_deam"/>
    <property type="match status" value="1"/>
</dbReference>
<dbReference type="FunFam" id="3.40.190.10:FF:000004">
    <property type="entry name" value="Porphobilinogen deaminase"/>
    <property type="match status" value="1"/>
</dbReference>
<dbReference type="PROSITE" id="PS00533">
    <property type="entry name" value="PORPHOBILINOGEN_DEAM"/>
    <property type="match status" value="1"/>
</dbReference>
<dbReference type="OrthoDB" id="9810298at2"/>
<dbReference type="AlphaFoldDB" id="A0A085WAC7"/>
<comment type="pathway">
    <text evidence="2">Porphyrin-containing compound metabolism; protoporphyrin-IX biosynthesis; coproporphyrinogen-III from 5-aminolevulinate: step 2/4.</text>
</comment>
<name>A0A085WAC7_9BACT</name>
<dbReference type="PRINTS" id="PR00151">
    <property type="entry name" value="PORPHBDMNASE"/>
</dbReference>
<dbReference type="NCBIfam" id="TIGR00212">
    <property type="entry name" value="hemC"/>
    <property type="match status" value="1"/>
</dbReference>
<comment type="function">
    <text evidence="1 8">Tetrapolymerization of the monopyrrole PBG into the hydroxymethylbilane pre-uroporphyrinogen in several discrete steps.</text>
</comment>
<dbReference type="Pfam" id="PF01379">
    <property type="entry name" value="Porphobil_deam"/>
    <property type="match status" value="1"/>
</dbReference>
<dbReference type="PIRSF" id="PIRSF001438">
    <property type="entry name" value="4pyrrol_synth_OHMeBilane_synth"/>
    <property type="match status" value="1"/>
</dbReference>
<dbReference type="PANTHER" id="PTHR11557">
    <property type="entry name" value="PORPHOBILINOGEN DEAMINASE"/>
    <property type="match status" value="1"/>
</dbReference>
<dbReference type="FunFam" id="3.30.160.40:FF:000001">
    <property type="entry name" value="Porphobilinogen deaminase"/>
    <property type="match status" value="1"/>
</dbReference>
<comment type="catalytic activity">
    <reaction evidence="7 8">
        <text>4 porphobilinogen + H2O = hydroxymethylbilane + 4 NH4(+)</text>
        <dbReference type="Rhea" id="RHEA:13185"/>
        <dbReference type="ChEBI" id="CHEBI:15377"/>
        <dbReference type="ChEBI" id="CHEBI:28938"/>
        <dbReference type="ChEBI" id="CHEBI:57845"/>
        <dbReference type="ChEBI" id="CHEBI:58126"/>
        <dbReference type="EC" id="2.5.1.61"/>
    </reaction>
</comment>
<evidence type="ECO:0000256" key="8">
    <source>
        <dbReference type="HAMAP-Rule" id="MF_00260"/>
    </source>
</evidence>
<dbReference type="EMBL" id="JMCB01000013">
    <property type="protein sequence ID" value="KFE64640.1"/>
    <property type="molecule type" value="Genomic_DNA"/>
</dbReference>
<dbReference type="FunFam" id="3.40.190.10:FF:000005">
    <property type="entry name" value="Porphobilinogen deaminase"/>
    <property type="match status" value="1"/>
</dbReference>
<dbReference type="Gene3D" id="3.40.190.10">
    <property type="entry name" value="Periplasmic binding protein-like II"/>
    <property type="match status" value="2"/>
</dbReference>
<comment type="cofactor">
    <cofactor evidence="8">
        <name>dipyrromethane</name>
        <dbReference type="ChEBI" id="CHEBI:60342"/>
    </cofactor>
    <text evidence="8">Binds 1 dipyrromethane group covalently.</text>
</comment>
<comment type="miscellaneous">
    <text evidence="8">The porphobilinogen subunits are added to the dipyrromethane group.</text>
</comment>
<comment type="similarity">
    <text evidence="3 8">Belongs to the HMBS family.</text>
</comment>
<dbReference type="RefSeq" id="WP_044193565.1">
    <property type="nucleotide sequence ID" value="NZ_JMCB01000013.1"/>
</dbReference>
<comment type="caution">
    <text evidence="11">The sequence shown here is derived from an EMBL/GenBank/DDBJ whole genome shotgun (WGS) entry which is preliminary data.</text>
</comment>
<dbReference type="InterPro" id="IPR036803">
    <property type="entry name" value="Porphobilinogen_deaminase_C_sf"/>
</dbReference>
<evidence type="ECO:0000256" key="3">
    <source>
        <dbReference type="ARBA" id="ARBA00005638"/>
    </source>
</evidence>
<dbReference type="Proteomes" id="UP000028725">
    <property type="component" value="Unassembled WGS sequence"/>
</dbReference>
<protein>
    <recommendedName>
        <fullName evidence="8">Porphobilinogen deaminase</fullName>
        <shortName evidence="8">PBG</shortName>
        <ecNumber evidence="8">2.5.1.61</ecNumber>
    </recommendedName>
    <alternativeName>
        <fullName evidence="8">Hydroxymethylbilane synthase</fullName>
        <shortName evidence="8">HMBS</shortName>
    </alternativeName>
    <alternativeName>
        <fullName evidence="8">Pre-uroporphyrinogen synthase</fullName>
    </alternativeName>
</protein>
<dbReference type="PATRIC" id="fig|394096.3.peg.5995"/>
<dbReference type="InterPro" id="IPR022419">
    <property type="entry name" value="Porphobilin_deaminase_cofac_BS"/>
</dbReference>
<feature type="domain" description="Porphobilinogen deaminase N-terminal" evidence="9">
    <location>
        <begin position="5"/>
        <end position="212"/>
    </location>
</feature>
<proteinExistence type="inferred from homology"/>
<evidence type="ECO:0000256" key="5">
    <source>
        <dbReference type="ARBA" id="ARBA00022679"/>
    </source>
</evidence>
<dbReference type="InterPro" id="IPR022418">
    <property type="entry name" value="Porphobilinogen_deaminase_C"/>
</dbReference>
<sequence>MTRAVRIATRQSPLALWQARHVAALLRSHHTGLEVSLVEMTTEGDRFLSAPLSAVGGKGLFVKEIEQCLIDGRADIAVHSLKDMTSVLPEGLMLAAVPVREDPRDAFCSPTGLTLDTLPQGAKVGTSSLRRSCILRSRRPDLEIVSLRGNVQTRLQKTREMGLAGAMLASAGLRRLGLEKEITEVVPTEVSLPAVGQGVLAIQCRTNDAEVRALLAPLEDAVTRIAVTAERALLAKLEGGCTVPMAGHATVKAGEVHLRGFVGRPDGSRVVAGEVRGPVSNAHALGDALADELLSRGAQEILRDFGRTGFVPNS</sequence>
<dbReference type="InterPro" id="IPR022417">
    <property type="entry name" value="Porphobilin_deaminase_N"/>
</dbReference>
<dbReference type="GO" id="GO:0006782">
    <property type="term" value="P:protoporphyrinogen IX biosynthetic process"/>
    <property type="evidence" value="ECO:0007669"/>
    <property type="project" value="UniProtKB-UniRule"/>
</dbReference>
<evidence type="ECO:0000256" key="6">
    <source>
        <dbReference type="ARBA" id="ARBA00023244"/>
    </source>
</evidence>
<comment type="subunit">
    <text evidence="4 8">Monomer.</text>
</comment>
<evidence type="ECO:0000313" key="12">
    <source>
        <dbReference type="Proteomes" id="UP000028725"/>
    </source>
</evidence>
<evidence type="ECO:0000256" key="4">
    <source>
        <dbReference type="ARBA" id="ARBA00011245"/>
    </source>
</evidence>
<dbReference type="InterPro" id="IPR000860">
    <property type="entry name" value="HemC"/>
</dbReference>
<gene>
    <name evidence="8" type="primary">hemC</name>
    <name evidence="11" type="ORF">DB31_1658</name>
</gene>
<accession>A0A085WAC7</accession>
<dbReference type="GO" id="GO:0004418">
    <property type="term" value="F:hydroxymethylbilane synthase activity"/>
    <property type="evidence" value="ECO:0007669"/>
    <property type="project" value="UniProtKB-UniRule"/>
</dbReference>
<dbReference type="PANTHER" id="PTHR11557:SF0">
    <property type="entry name" value="PORPHOBILINOGEN DEAMINASE"/>
    <property type="match status" value="1"/>
</dbReference>
<evidence type="ECO:0000256" key="7">
    <source>
        <dbReference type="ARBA" id="ARBA00048169"/>
    </source>
</evidence>
<dbReference type="SUPFAM" id="SSF54782">
    <property type="entry name" value="Porphobilinogen deaminase (hydroxymethylbilane synthase), C-terminal domain"/>
    <property type="match status" value="1"/>
</dbReference>
<organism evidence="11 12">
    <name type="scientific">Hyalangium minutum</name>
    <dbReference type="NCBI Taxonomy" id="394096"/>
    <lineage>
        <taxon>Bacteria</taxon>
        <taxon>Pseudomonadati</taxon>
        <taxon>Myxococcota</taxon>
        <taxon>Myxococcia</taxon>
        <taxon>Myxococcales</taxon>
        <taxon>Cystobacterineae</taxon>
        <taxon>Archangiaceae</taxon>
        <taxon>Hyalangium</taxon>
    </lineage>
</organism>
<dbReference type="Pfam" id="PF03900">
    <property type="entry name" value="Porphobil_deamC"/>
    <property type="match status" value="1"/>
</dbReference>
<dbReference type="EC" id="2.5.1.61" evidence="8"/>
<dbReference type="CDD" id="cd13646">
    <property type="entry name" value="PBP2_EcHMBS_like"/>
    <property type="match status" value="1"/>
</dbReference>
<evidence type="ECO:0000256" key="2">
    <source>
        <dbReference type="ARBA" id="ARBA00004735"/>
    </source>
</evidence>
<evidence type="ECO:0000259" key="10">
    <source>
        <dbReference type="Pfam" id="PF03900"/>
    </source>
</evidence>
<evidence type="ECO:0000256" key="1">
    <source>
        <dbReference type="ARBA" id="ARBA00002869"/>
    </source>
</evidence>
<dbReference type="SUPFAM" id="SSF53850">
    <property type="entry name" value="Periplasmic binding protein-like II"/>
    <property type="match status" value="1"/>
</dbReference>
<keyword evidence="5 8" id="KW-0808">Transferase</keyword>
<dbReference type="GO" id="GO:0005737">
    <property type="term" value="C:cytoplasm"/>
    <property type="evidence" value="ECO:0007669"/>
    <property type="project" value="UniProtKB-UniRule"/>
</dbReference>